<organism evidence="2 3">
    <name type="scientific">Arenibacter arenosicollis</name>
    <dbReference type="NCBI Taxonomy" id="2762274"/>
    <lineage>
        <taxon>Bacteria</taxon>
        <taxon>Pseudomonadati</taxon>
        <taxon>Bacteroidota</taxon>
        <taxon>Flavobacteriia</taxon>
        <taxon>Flavobacteriales</taxon>
        <taxon>Flavobacteriaceae</taxon>
        <taxon>Arenibacter</taxon>
    </lineage>
</organism>
<keyword evidence="2" id="KW-0560">Oxidoreductase</keyword>
<dbReference type="Proteomes" id="UP000618952">
    <property type="component" value="Unassembled WGS sequence"/>
</dbReference>
<dbReference type="CDD" id="cd05233">
    <property type="entry name" value="SDR_c"/>
    <property type="match status" value="1"/>
</dbReference>
<name>A0ABR7QS80_9FLAO</name>
<comment type="similarity">
    <text evidence="1">Belongs to the short-chain dehydrogenases/reductases (SDR) family.</text>
</comment>
<dbReference type="Gene3D" id="3.40.50.720">
    <property type="entry name" value="NAD(P)-binding Rossmann-like Domain"/>
    <property type="match status" value="1"/>
</dbReference>
<dbReference type="InterPro" id="IPR020904">
    <property type="entry name" value="Sc_DH/Rdtase_CS"/>
</dbReference>
<proteinExistence type="inferred from homology"/>
<dbReference type="PRINTS" id="PR00080">
    <property type="entry name" value="SDRFAMILY"/>
</dbReference>
<gene>
    <name evidence="2" type="ORF">H4O18_18745</name>
</gene>
<accession>A0ABR7QS80</accession>
<dbReference type="PANTHER" id="PTHR43943">
    <property type="entry name" value="DEHYDROGENASE/REDUCTASE (SDR FAMILY) MEMBER 4"/>
    <property type="match status" value="1"/>
</dbReference>
<dbReference type="GO" id="GO:0047936">
    <property type="term" value="F:glucose 1-dehydrogenase [NAD(P)+] activity"/>
    <property type="evidence" value="ECO:0007669"/>
    <property type="project" value="UniProtKB-EC"/>
</dbReference>
<dbReference type="EMBL" id="JACLHY010000026">
    <property type="protein sequence ID" value="MBC8770045.1"/>
    <property type="molecule type" value="Genomic_DNA"/>
</dbReference>
<dbReference type="NCBIfam" id="NF005559">
    <property type="entry name" value="PRK07231.1"/>
    <property type="match status" value="1"/>
</dbReference>
<dbReference type="SUPFAM" id="SSF51735">
    <property type="entry name" value="NAD(P)-binding Rossmann-fold domains"/>
    <property type="match status" value="1"/>
</dbReference>
<evidence type="ECO:0000313" key="2">
    <source>
        <dbReference type="EMBL" id="MBC8770045.1"/>
    </source>
</evidence>
<comment type="caution">
    <text evidence="2">The sequence shown here is derived from an EMBL/GenBank/DDBJ whole genome shotgun (WGS) entry which is preliminary data.</text>
</comment>
<dbReference type="EC" id="1.1.1.47" evidence="2"/>
<reference evidence="2 3" key="1">
    <citation type="submission" date="2020-08" db="EMBL/GenBank/DDBJ databases">
        <title>Arenibacter gaetbuli sp. nov., isolated from a sand dune.</title>
        <authorList>
            <person name="Park S."/>
            <person name="Yoon J.-H."/>
        </authorList>
    </citation>
    <scope>NUCLEOTIDE SEQUENCE [LARGE SCALE GENOMIC DNA]</scope>
    <source>
        <strain evidence="2 3">BSSL-BM3</strain>
    </source>
</reference>
<dbReference type="Pfam" id="PF13561">
    <property type="entry name" value="adh_short_C2"/>
    <property type="match status" value="1"/>
</dbReference>
<dbReference type="InterPro" id="IPR036291">
    <property type="entry name" value="NAD(P)-bd_dom_sf"/>
</dbReference>
<protein>
    <submittedName>
        <fullName evidence="2">Glucose 1-dehydrogenase</fullName>
        <ecNumber evidence="2">1.1.1.47</ecNumber>
    </submittedName>
</protein>
<dbReference type="RefSeq" id="WP_187587506.1">
    <property type="nucleotide sequence ID" value="NZ_JACLHY010000026.1"/>
</dbReference>
<dbReference type="PROSITE" id="PS00061">
    <property type="entry name" value="ADH_SHORT"/>
    <property type="match status" value="1"/>
</dbReference>
<keyword evidence="3" id="KW-1185">Reference proteome</keyword>
<evidence type="ECO:0000313" key="3">
    <source>
        <dbReference type="Proteomes" id="UP000618952"/>
    </source>
</evidence>
<sequence>MKTRIKQKFDLKDKVAIVTGASKGIGESIARGLAEYGAKVVISSRNQEAVDEVANNIKLDGLEAIGVACHVGDENQIHNLLEQTLNIYGGVDILVNNAATNPFYGSLDTMDHALFDKIMDINVKAPFLLANKCYPIMKERGGGSIINISSVEGMKPTAGLALYSMSKAAVIMLTKSQAVEWGKFGIRSNTICPGLIKTKFSSALWQNEKIMDQVTRHLPSGRMAVPDEMAGLACFLASDASSYCTGSVFTADGGHMIAGGFS</sequence>
<dbReference type="PANTHER" id="PTHR43943:SF2">
    <property type="entry name" value="DEHYDROGENASE_REDUCTASE 4"/>
    <property type="match status" value="1"/>
</dbReference>
<dbReference type="InterPro" id="IPR002347">
    <property type="entry name" value="SDR_fam"/>
</dbReference>
<evidence type="ECO:0000256" key="1">
    <source>
        <dbReference type="ARBA" id="ARBA00006484"/>
    </source>
</evidence>
<dbReference type="PRINTS" id="PR00081">
    <property type="entry name" value="GDHRDH"/>
</dbReference>